<sequence length="171" mass="19114">MTAILPDDTGGASAGQRVFFDAILHPHRSLSPKGFAIFMGVFTAISLTVGGFFWLHGAWPIFGFFGLDILAVWYAFRLNYRSARMYETVRLTERELVVHRVGVKGRDGTWTFQPYWLRVTMDDPPEHESQVTLSSHGQTLTVGSFLSPEERLDFAKALREALGKVNAGHPA</sequence>
<keyword evidence="1" id="KW-1133">Transmembrane helix</keyword>
<evidence type="ECO:0000313" key="3">
    <source>
        <dbReference type="Proteomes" id="UP000321523"/>
    </source>
</evidence>
<dbReference type="PIRSF" id="PIRSF032162">
    <property type="entry name" value="UCP032162_imp"/>
    <property type="match status" value="1"/>
</dbReference>
<dbReference type="OrthoDB" id="9808190at2"/>
<accession>A0A512DPB8</accession>
<dbReference type="RefSeq" id="WP_044428130.1">
    <property type="nucleotide sequence ID" value="NZ_BJYZ01000009.1"/>
</dbReference>
<proteinExistence type="predicted"/>
<dbReference type="InterPro" id="IPR016990">
    <property type="entry name" value="UCP032162_TM"/>
</dbReference>
<evidence type="ECO:0000256" key="1">
    <source>
        <dbReference type="SAM" id="Phobius"/>
    </source>
</evidence>
<dbReference type="AlphaFoldDB" id="A0A512DPB8"/>
<evidence type="ECO:0000313" key="2">
    <source>
        <dbReference type="EMBL" id="GEO38323.1"/>
    </source>
</evidence>
<gene>
    <name evidence="2" type="ORF">SAE02_24710</name>
</gene>
<feature type="transmembrane region" description="Helical" evidence="1">
    <location>
        <begin position="35"/>
        <end position="55"/>
    </location>
</feature>
<name>A0A512DPB8_9PROT</name>
<keyword evidence="1" id="KW-0472">Membrane</keyword>
<comment type="caution">
    <text evidence="2">The sequence shown here is derived from an EMBL/GenBank/DDBJ whole genome shotgun (WGS) entry which is preliminary data.</text>
</comment>
<dbReference type="Pfam" id="PF10003">
    <property type="entry name" value="DUF2244"/>
    <property type="match status" value="1"/>
</dbReference>
<reference evidence="2 3" key="1">
    <citation type="submission" date="2019-07" db="EMBL/GenBank/DDBJ databases">
        <title>Whole genome shotgun sequence of Skermanella aerolata NBRC 106429.</title>
        <authorList>
            <person name="Hosoyama A."/>
            <person name="Uohara A."/>
            <person name="Ohji S."/>
            <person name="Ichikawa N."/>
        </authorList>
    </citation>
    <scope>NUCLEOTIDE SEQUENCE [LARGE SCALE GENOMIC DNA]</scope>
    <source>
        <strain evidence="2 3">NBRC 106429</strain>
    </source>
</reference>
<keyword evidence="3" id="KW-1185">Reference proteome</keyword>
<feature type="transmembrane region" description="Helical" evidence="1">
    <location>
        <begin position="61"/>
        <end position="80"/>
    </location>
</feature>
<keyword evidence="1" id="KW-0812">Transmembrane</keyword>
<dbReference type="Proteomes" id="UP000321523">
    <property type="component" value="Unassembled WGS sequence"/>
</dbReference>
<dbReference type="EMBL" id="BJYZ01000009">
    <property type="protein sequence ID" value="GEO38323.1"/>
    <property type="molecule type" value="Genomic_DNA"/>
</dbReference>
<dbReference type="InterPro" id="IPR019253">
    <property type="entry name" value="DUF2244_TM"/>
</dbReference>
<organism evidence="2 3">
    <name type="scientific">Skermanella aerolata</name>
    <dbReference type="NCBI Taxonomy" id="393310"/>
    <lineage>
        <taxon>Bacteria</taxon>
        <taxon>Pseudomonadati</taxon>
        <taxon>Pseudomonadota</taxon>
        <taxon>Alphaproteobacteria</taxon>
        <taxon>Rhodospirillales</taxon>
        <taxon>Azospirillaceae</taxon>
        <taxon>Skermanella</taxon>
    </lineage>
</organism>
<protein>
    <submittedName>
        <fullName evidence="2">Membrane protein</fullName>
    </submittedName>
</protein>